<dbReference type="InterPro" id="IPR007597">
    <property type="entry name" value="CheC"/>
</dbReference>
<evidence type="ECO:0000256" key="2">
    <source>
        <dbReference type="ARBA" id="ARBA00022801"/>
    </source>
</evidence>
<dbReference type="Gene3D" id="3.40.1550.10">
    <property type="entry name" value="CheC-like"/>
    <property type="match status" value="1"/>
</dbReference>
<protein>
    <submittedName>
        <fullName evidence="4">Chemotaxis protein CheC</fullName>
    </submittedName>
</protein>
<name>A0A1F2P2Q3_9EURY</name>
<dbReference type="PANTHER" id="PTHR43693:SF1">
    <property type="entry name" value="PROTEIN PHOSPHATASE CHEZ"/>
    <property type="match status" value="1"/>
</dbReference>
<sequence length="210" mass="22219">MIAGGEISMLALGKLVWLNEMGKKASEMVAASLSGMVGMDVTMEVASAAIVAVNEILNVVEFGPEDVAVGVYVGFEGEIGGSALCLYRPEDGKAFAGILLAGIEDDHSSSDGKILSDMEESALLELSNVITSGFIDAWADELKLALTQHPPALVCDFVPAIVEQIMTDIAQKSAYTIAFNTRLLVTDMNIGLDILVLPDVTAIERLRSGR</sequence>
<keyword evidence="2" id="KW-0378">Hydrolase</keyword>
<evidence type="ECO:0000313" key="4">
    <source>
        <dbReference type="EMBL" id="OFV65519.1"/>
    </source>
</evidence>
<dbReference type="GO" id="GO:0016787">
    <property type="term" value="F:hydrolase activity"/>
    <property type="evidence" value="ECO:0007669"/>
    <property type="project" value="UniProtKB-KW"/>
</dbReference>
<dbReference type="Proteomes" id="UP000185779">
    <property type="component" value="Unassembled WGS sequence"/>
</dbReference>
<evidence type="ECO:0000256" key="1">
    <source>
        <dbReference type="ARBA" id="ARBA00022500"/>
    </source>
</evidence>
<feature type="domain" description="CheC-like protein" evidence="3">
    <location>
        <begin position="118"/>
        <end position="154"/>
    </location>
</feature>
<reference evidence="4" key="1">
    <citation type="submission" date="2016-05" db="EMBL/GenBank/DDBJ databases">
        <title>Microbial consortia oxidize butane by reversing methanogenesis.</title>
        <authorList>
            <person name="Laso-Perez R."/>
            <person name="Richter M."/>
            <person name="Wegener G."/>
            <person name="Musat F."/>
        </authorList>
    </citation>
    <scope>NUCLEOTIDE SEQUENCE [LARGE SCALE GENOMIC DNA]</scope>
    <source>
        <strain evidence="4">BOX1</strain>
    </source>
</reference>
<evidence type="ECO:0000259" key="3">
    <source>
        <dbReference type="Pfam" id="PF04509"/>
    </source>
</evidence>
<dbReference type="Pfam" id="PF04509">
    <property type="entry name" value="CheC"/>
    <property type="match status" value="1"/>
</dbReference>
<keyword evidence="1" id="KW-0145">Chemotaxis</keyword>
<proteinExistence type="predicted"/>
<dbReference type="InterPro" id="IPR028976">
    <property type="entry name" value="CheC-like_sf"/>
</dbReference>
<dbReference type="STRING" id="1839936.SBU_001549"/>
<comment type="caution">
    <text evidence="4">The sequence shown here is derived from an EMBL/GenBank/DDBJ whole genome shotgun (WGS) entry which is preliminary data.</text>
</comment>
<dbReference type="SUPFAM" id="SSF103039">
    <property type="entry name" value="CheC-like"/>
    <property type="match status" value="1"/>
</dbReference>
<organism evidence="4 5">
    <name type="scientific">Candidatus Syntropharchaeum butanivorans</name>
    <dbReference type="NCBI Taxonomy" id="1839936"/>
    <lineage>
        <taxon>Archaea</taxon>
        <taxon>Methanobacteriati</taxon>
        <taxon>Methanobacteriota</taxon>
        <taxon>Stenosarchaea group</taxon>
        <taxon>Methanomicrobia</taxon>
        <taxon>Methanosarcinales</taxon>
        <taxon>ANME-2 cluster</taxon>
        <taxon>Candidatus Syntropharchaeum</taxon>
    </lineage>
</organism>
<dbReference type="EMBL" id="LYOR01000011">
    <property type="protein sequence ID" value="OFV65519.1"/>
    <property type="molecule type" value="Genomic_DNA"/>
</dbReference>
<dbReference type="InterPro" id="IPR050992">
    <property type="entry name" value="CheZ_family_phosphatases"/>
</dbReference>
<dbReference type="GO" id="GO:0006935">
    <property type="term" value="P:chemotaxis"/>
    <property type="evidence" value="ECO:0007669"/>
    <property type="project" value="UniProtKB-KW"/>
</dbReference>
<dbReference type="AlphaFoldDB" id="A0A1F2P2Q3"/>
<dbReference type="CDD" id="cd17911">
    <property type="entry name" value="CheC_ClassIII"/>
    <property type="match status" value="1"/>
</dbReference>
<evidence type="ECO:0000313" key="5">
    <source>
        <dbReference type="Proteomes" id="UP000185779"/>
    </source>
</evidence>
<gene>
    <name evidence="4" type="ORF">SBU_001549</name>
</gene>
<keyword evidence="5" id="KW-1185">Reference proteome</keyword>
<accession>A0A1F2P2Q3</accession>
<dbReference type="PANTHER" id="PTHR43693">
    <property type="entry name" value="PROTEIN PHOSPHATASE CHEZ"/>
    <property type="match status" value="1"/>
</dbReference>